<dbReference type="EMBL" id="VYQA01000024">
    <property type="protein sequence ID" value="KAA9024716.1"/>
    <property type="molecule type" value="Genomic_DNA"/>
</dbReference>
<comment type="caution">
    <text evidence="2">The sequence shown here is derived from an EMBL/GenBank/DDBJ whole genome shotgun (WGS) entry which is preliminary data.</text>
</comment>
<sequence>MTNHKGTQTCYFEARVAFCCDRTIFAIERYSLAAPDEYEAERIARDRAVMSPYHDRRIPDFAIDVDIVLVDEPEPDDDPEAPAVEVVRPVCKACGSDDLACDGVARWDESTQTWFLSSMFDDIICGACDRAGPDIMCWLAVDAHPLTLGSHVILAPLPGTDAANLDGKSGVIQQFN</sequence>
<gene>
    <name evidence="2" type="ORF">F4U95_21530</name>
    <name evidence="1" type="ORF">F4U96_21415</name>
</gene>
<proteinExistence type="predicted"/>
<evidence type="ECO:0000313" key="3">
    <source>
        <dbReference type="Proteomes" id="UP000325933"/>
    </source>
</evidence>
<dbReference type="Proteomes" id="UP000325933">
    <property type="component" value="Unassembled WGS sequence"/>
</dbReference>
<dbReference type="AlphaFoldDB" id="A0A5J5HSM0"/>
<organism evidence="2 3">
    <name type="scientific">Sphingobium limneticum</name>
    <dbReference type="NCBI Taxonomy" id="1007511"/>
    <lineage>
        <taxon>Bacteria</taxon>
        <taxon>Pseudomonadati</taxon>
        <taxon>Pseudomonadota</taxon>
        <taxon>Alphaproteobacteria</taxon>
        <taxon>Sphingomonadales</taxon>
        <taxon>Sphingomonadaceae</taxon>
        <taxon>Sphingobium</taxon>
    </lineage>
</organism>
<accession>A0A5J5HSM0</accession>
<protein>
    <submittedName>
        <fullName evidence="2">Uncharacterized protein</fullName>
    </submittedName>
</protein>
<dbReference type="Proteomes" id="UP000326364">
    <property type="component" value="Unassembled WGS sequence"/>
</dbReference>
<keyword evidence="4" id="KW-1185">Reference proteome</keyword>
<evidence type="ECO:0000313" key="1">
    <source>
        <dbReference type="EMBL" id="KAA9012255.1"/>
    </source>
</evidence>
<reference evidence="3 4" key="1">
    <citation type="submission" date="2019-09" db="EMBL/GenBank/DDBJ databases">
        <authorList>
            <person name="Feng G."/>
        </authorList>
    </citation>
    <scope>NUCLEOTIDE SEQUENCE [LARGE SCALE GENOMIC DNA]</scope>
    <source>
        <strain evidence="2 3">KACC 19283</strain>
        <strain evidence="1 4">KACC 19284</strain>
    </source>
</reference>
<evidence type="ECO:0000313" key="2">
    <source>
        <dbReference type="EMBL" id="KAA9024716.1"/>
    </source>
</evidence>
<dbReference type="EMBL" id="VYQB01000024">
    <property type="protein sequence ID" value="KAA9012255.1"/>
    <property type="molecule type" value="Genomic_DNA"/>
</dbReference>
<evidence type="ECO:0000313" key="4">
    <source>
        <dbReference type="Proteomes" id="UP000326364"/>
    </source>
</evidence>
<name>A0A5J5HSM0_9SPHN</name>
<dbReference type="RefSeq" id="WP_120253355.1">
    <property type="nucleotide sequence ID" value="NZ_VYPZ01000028.1"/>
</dbReference>